<dbReference type="Pfam" id="PF03144">
    <property type="entry name" value="GTP_EFTU_D2"/>
    <property type="match status" value="1"/>
</dbReference>
<dbReference type="SUPFAM" id="SSF54980">
    <property type="entry name" value="EF-G C-terminal domain-like"/>
    <property type="match status" value="2"/>
</dbReference>
<dbReference type="PATRIC" id="fig|1618672.3.peg.392"/>
<dbReference type="Proteomes" id="UP000034789">
    <property type="component" value="Unassembled WGS sequence"/>
</dbReference>
<evidence type="ECO:0000256" key="1">
    <source>
        <dbReference type="ARBA" id="ARBA00005454"/>
    </source>
</evidence>
<dbReference type="PANTHER" id="PTHR43512">
    <property type="entry name" value="TRANSLATION FACTOR GUF1-RELATED"/>
    <property type="match status" value="1"/>
</dbReference>
<evidence type="ECO:0000256" key="8">
    <source>
        <dbReference type="HAMAP-Rule" id="MF_00071"/>
    </source>
</evidence>
<comment type="similarity">
    <text evidence="1 8">Belongs to the TRAFAC class translation factor GTPase superfamily. Classic translation factor GTPase family. LepA subfamily.</text>
</comment>
<evidence type="ECO:0000259" key="9">
    <source>
        <dbReference type="PROSITE" id="PS51722"/>
    </source>
</evidence>
<comment type="function">
    <text evidence="8">Required for accurate and efficient protein synthesis under certain stress conditions. May act as a fidelity factor of the translation reaction, by catalyzing a one-codon backward translocation of tRNAs on improperly translocated ribosomes. Back-translocation proceeds from a post-translocation (POST) complex to a pre-translocation (PRE) complex, thus giving elongation factor G a second chance to translocate the tRNAs correctly. Binds to ribosomes in a GTP-dependent manner.</text>
</comment>
<evidence type="ECO:0000256" key="7">
    <source>
        <dbReference type="ARBA" id="ARBA00023136"/>
    </source>
</evidence>
<dbReference type="SUPFAM" id="SSF52540">
    <property type="entry name" value="P-loop containing nucleoside triphosphate hydrolases"/>
    <property type="match status" value="1"/>
</dbReference>
<keyword evidence="10" id="KW-0251">Elongation factor</keyword>
<comment type="caution">
    <text evidence="8">Lacks conserved residue(s) required for the propagation of feature annotation.</text>
</comment>
<dbReference type="InterPro" id="IPR009000">
    <property type="entry name" value="Transl_B-barrel_sf"/>
</dbReference>
<evidence type="ECO:0000256" key="4">
    <source>
        <dbReference type="ARBA" id="ARBA00022801"/>
    </source>
</evidence>
<evidence type="ECO:0000256" key="3">
    <source>
        <dbReference type="ARBA" id="ARBA00022741"/>
    </source>
</evidence>
<sequence>MSAIRNFSIIAHVDHGKSTLADRMLELTGTIEPRRMQEQVLDRMELERERGITIKMAPVRMLWHPNRRGLTQTESQKNAEDATLLYGDVTYKIRAAAFDVRKQLGLGHKESVYHKALAIAFKQQGLNFVSEKSIPIHYNGAHVGTYQPDFIVEDKVLVELKALPEIRRPQQEQLWSYLKGSSYKLALLVNFGSTDVDIQRVVFDTARTQDFPRSSASSPRDSAQVEEYILNLIDTPGHVDFSYEVSRALSAVEGVVLLVDATQGVEAQTLSVLSVARSLGRVVIPVVSKTDAPNARTEDIASELALLLGCEGSAVLRTSGKTGAGVAELLNAIVERVPPPRSGGKTQALVFDFGYSDHRGVIVYMRVFGGTIKKGDSLRLIEGRADFTALEVGVLTPDERPCAELREGEIGYVVTGIKKPGVASVGDTVTSARAPAPALAGYRSPTPVIWASVYPESQDDLPLLRQSLERLRLSDSSLSYEEESSGVMGKGFRCGFLGMLHLEIVVERLRREFNLTLVVTQPTTVYEITKQGSVEEIYAPARFPDDGTALRVRERWANVHVIAPPMYIGGVSQLLYEHEAEVGDSEALPDGKVQLSAAMPLRELMRGFFDRLKSVSSGFASLSYELIEMRDADVVRLDVLVAEELVPAFSRIVSRRRLQREAEAIVDKLEELLPKQLFELKIQARAQGRIIASRRKSALRKDVTGYLYGGDVTRKMKLLEKQKRGKKKMLARGKVDIPHEVFLKVVRES</sequence>
<comment type="caution">
    <text evidence="10">The sequence shown here is derived from an EMBL/GenBank/DDBJ whole genome shotgun (WGS) entry which is preliminary data.</text>
</comment>
<feature type="binding site" evidence="8">
    <location>
        <begin position="14"/>
        <end position="19"/>
    </location>
    <ligand>
        <name>GTP</name>
        <dbReference type="ChEBI" id="CHEBI:37565"/>
    </ligand>
</feature>
<keyword evidence="7 8" id="KW-0472">Membrane</keyword>
<dbReference type="AlphaFoldDB" id="A0A0G1YV60"/>
<dbReference type="PROSITE" id="PS51722">
    <property type="entry name" value="G_TR_2"/>
    <property type="match status" value="1"/>
</dbReference>
<dbReference type="Pfam" id="PF00009">
    <property type="entry name" value="GTP_EFTU"/>
    <property type="match status" value="2"/>
</dbReference>
<dbReference type="Pfam" id="PF00679">
    <property type="entry name" value="EFG_C"/>
    <property type="match status" value="1"/>
</dbReference>
<dbReference type="InterPro" id="IPR000795">
    <property type="entry name" value="T_Tr_GTP-bd_dom"/>
</dbReference>
<dbReference type="InterPro" id="IPR006297">
    <property type="entry name" value="EF-4"/>
</dbReference>
<evidence type="ECO:0000313" key="11">
    <source>
        <dbReference type="Proteomes" id="UP000034789"/>
    </source>
</evidence>
<dbReference type="InterPro" id="IPR000640">
    <property type="entry name" value="EFG_V-like"/>
</dbReference>
<dbReference type="Pfam" id="PF06421">
    <property type="entry name" value="LepA_C"/>
    <property type="match status" value="1"/>
</dbReference>
<dbReference type="InterPro" id="IPR041095">
    <property type="entry name" value="EFG_II"/>
</dbReference>
<keyword evidence="5 8" id="KW-0648">Protein biosynthesis</keyword>
<name>A0A0G1YV60_9BACT</name>
<proteinExistence type="inferred from homology"/>
<dbReference type="GO" id="GO:0043022">
    <property type="term" value="F:ribosome binding"/>
    <property type="evidence" value="ECO:0007669"/>
    <property type="project" value="UniProtKB-UniRule"/>
</dbReference>
<dbReference type="EC" id="3.6.5.n1" evidence="8"/>
<dbReference type="InterPro" id="IPR027417">
    <property type="entry name" value="P-loop_NTPase"/>
</dbReference>
<reference evidence="10 11" key="1">
    <citation type="journal article" date="2015" name="Nature">
        <title>rRNA introns, odd ribosomes, and small enigmatic genomes across a large radiation of phyla.</title>
        <authorList>
            <person name="Brown C.T."/>
            <person name="Hug L.A."/>
            <person name="Thomas B.C."/>
            <person name="Sharon I."/>
            <person name="Castelle C.J."/>
            <person name="Singh A."/>
            <person name="Wilkins M.J."/>
            <person name="Williams K.H."/>
            <person name="Banfield J.F."/>
        </authorList>
    </citation>
    <scope>NUCLEOTIDE SEQUENCE [LARGE SCALE GENOMIC DNA]</scope>
</reference>
<dbReference type="GO" id="GO:0045727">
    <property type="term" value="P:positive regulation of translation"/>
    <property type="evidence" value="ECO:0007669"/>
    <property type="project" value="UniProtKB-UniRule"/>
</dbReference>
<keyword evidence="4 8" id="KW-0378">Hydrolase</keyword>
<dbReference type="InterPro" id="IPR004161">
    <property type="entry name" value="EFTu-like_2"/>
</dbReference>
<dbReference type="InterPro" id="IPR031157">
    <property type="entry name" value="G_TR_CS"/>
</dbReference>
<dbReference type="PANTHER" id="PTHR43512:SF4">
    <property type="entry name" value="TRANSLATION FACTOR GUF1 HOMOLOG, CHLOROPLASTIC"/>
    <property type="match status" value="1"/>
</dbReference>
<keyword evidence="2 8" id="KW-1003">Cell membrane</keyword>
<dbReference type="Pfam" id="PF13366">
    <property type="entry name" value="PDDEXK_3"/>
    <property type="match status" value="1"/>
</dbReference>
<dbReference type="InterPro" id="IPR026350">
    <property type="entry name" value="GxxExxY"/>
</dbReference>
<organism evidence="10 11">
    <name type="scientific">Candidatus Kaiserbacteria bacterium GW2011_GWA2_58_9</name>
    <dbReference type="NCBI Taxonomy" id="1618672"/>
    <lineage>
        <taxon>Bacteria</taxon>
        <taxon>Candidatus Kaiseribacteriota</taxon>
    </lineage>
</organism>
<dbReference type="PROSITE" id="PS00301">
    <property type="entry name" value="G_TR_1"/>
    <property type="match status" value="1"/>
</dbReference>
<protein>
    <recommendedName>
        <fullName evidence="8">Elongation factor 4</fullName>
        <shortName evidence="8">EF-4</shortName>
        <ecNumber evidence="8">3.6.5.n1</ecNumber>
    </recommendedName>
    <alternativeName>
        <fullName evidence="8">Ribosomal back-translocase LepA</fullName>
    </alternativeName>
</protein>
<dbReference type="EMBL" id="LCSD01000021">
    <property type="protein sequence ID" value="KKW47121.1"/>
    <property type="molecule type" value="Genomic_DNA"/>
</dbReference>
<feature type="domain" description="Tr-type G" evidence="9">
    <location>
        <begin position="2"/>
        <end position="341"/>
    </location>
</feature>
<dbReference type="Gene3D" id="2.40.30.10">
    <property type="entry name" value="Translation factors"/>
    <property type="match status" value="1"/>
</dbReference>
<dbReference type="Gene3D" id="3.40.50.300">
    <property type="entry name" value="P-loop containing nucleotide triphosphate hydrolases"/>
    <property type="match status" value="2"/>
</dbReference>
<dbReference type="GO" id="GO:0005886">
    <property type="term" value="C:plasma membrane"/>
    <property type="evidence" value="ECO:0007669"/>
    <property type="project" value="UniProtKB-SubCell"/>
</dbReference>
<comment type="subcellular location">
    <subcellularLocation>
        <location evidence="8">Cell membrane</location>
        <topology evidence="8">Peripheral membrane protein</topology>
        <orientation evidence="8">Cytoplasmic side</orientation>
    </subcellularLocation>
</comment>
<dbReference type="NCBIfam" id="TIGR04256">
    <property type="entry name" value="GxxExxY"/>
    <property type="match status" value="1"/>
</dbReference>
<dbReference type="Gene3D" id="3.30.70.2570">
    <property type="entry name" value="Elongation factor 4, C-terminal domain"/>
    <property type="match status" value="1"/>
</dbReference>
<dbReference type="Gene3D" id="3.30.70.870">
    <property type="entry name" value="Elongation Factor G (Translational Gtpase), domain 3"/>
    <property type="match status" value="1"/>
</dbReference>
<dbReference type="GO" id="GO:0003746">
    <property type="term" value="F:translation elongation factor activity"/>
    <property type="evidence" value="ECO:0007669"/>
    <property type="project" value="UniProtKB-UniRule"/>
</dbReference>
<keyword evidence="6 8" id="KW-0342">GTP-binding</keyword>
<dbReference type="PRINTS" id="PR00315">
    <property type="entry name" value="ELONGATNFCT"/>
</dbReference>
<dbReference type="HAMAP" id="MF_00071">
    <property type="entry name" value="LepA"/>
    <property type="match status" value="1"/>
</dbReference>
<dbReference type="NCBIfam" id="TIGR01393">
    <property type="entry name" value="lepA"/>
    <property type="match status" value="1"/>
</dbReference>
<comment type="catalytic activity">
    <reaction evidence="8">
        <text>GTP + H2O = GDP + phosphate + H(+)</text>
        <dbReference type="Rhea" id="RHEA:19669"/>
        <dbReference type="ChEBI" id="CHEBI:15377"/>
        <dbReference type="ChEBI" id="CHEBI:15378"/>
        <dbReference type="ChEBI" id="CHEBI:37565"/>
        <dbReference type="ChEBI" id="CHEBI:43474"/>
        <dbReference type="ChEBI" id="CHEBI:58189"/>
        <dbReference type="EC" id="3.6.5.n1"/>
    </reaction>
</comment>
<dbReference type="InterPro" id="IPR013842">
    <property type="entry name" value="LepA_CTD"/>
</dbReference>
<dbReference type="GO" id="GO:0003924">
    <property type="term" value="F:GTPase activity"/>
    <property type="evidence" value="ECO:0007669"/>
    <property type="project" value="UniProtKB-UniRule"/>
</dbReference>
<keyword evidence="3 8" id="KW-0547">Nucleotide-binding</keyword>
<dbReference type="GO" id="GO:0005525">
    <property type="term" value="F:GTP binding"/>
    <property type="evidence" value="ECO:0007669"/>
    <property type="project" value="UniProtKB-UniRule"/>
</dbReference>
<dbReference type="InterPro" id="IPR038363">
    <property type="entry name" value="LepA_C_sf"/>
</dbReference>
<dbReference type="InterPro" id="IPR035647">
    <property type="entry name" value="EFG_III/V"/>
</dbReference>
<gene>
    <name evidence="8" type="primary">lepA</name>
    <name evidence="10" type="ORF">UY98_C0021G0010</name>
</gene>
<dbReference type="SUPFAM" id="SSF50447">
    <property type="entry name" value="Translation proteins"/>
    <property type="match status" value="1"/>
</dbReference>
<evidence type="ECO:0000256" key="5">
    <source>
        <dbReference type="ARBA" id="ARBA00022917"/>
    </source>
</evidence>
<dbReference type="Pfam" id="PF14492">
    <property type="entry name" value="EFG_III"/>
    <property type="match status" value="1"/>
</dbReference>
<accession>A0A0G1YV60</accession>
<dbReference type="Gene3D" id="3.30.70.240">
    <property type="match status" value="1"/>
</dbReference>
<evidence type="ECO:0000256" key="2">
    <source>
        <dbReference type="ARBA" id="ARBA00022475"/>
    </source>
</evidence>
<evidence type="ECO:0000313" key="10">
    <source>
        <dbReference type="EMBL" id="KKW47121.1"/>
    </source>
</evidence>
<evidence type="ECO:0000256" key="6">
    <source>
        <dbReference type="ARBA" id="ARBA00023134"/>
    </source>
</evidence>